<evidence type="ECO:0000256" key="1">
    <source>
        <dbReference type="SAM" id="Phobius"/>
    </source>
</evidence>
<dbReference type="EMBL" id="JANVFO010000019">
    <property type="protein sequence ID" value="KAJ3733139.1"/>
    <property type="molecule type" value="Genomic_DNA"/>
</dbReference>
<reference evidence="2" key="1">
    <citation type="submission" date="2022-08" db="EMBL/GenBank/DDBJ databases">
        <authorList>
            <consortium name="DOE Joint Genome Institute"/>
            <person name="Min B."/>
            <person name="Sierra-Patev S."/>
            <person name="Naranjo-Ortiz M."/>
            <person name="Looney B."/>
            <person name="Konkel Z."/>
            <person name="Slot J.C."/>
            <person name="Sakamoto Y."/>
            <person name="Steenwyk J.L."/>
            <person name="Rokas A."/>
            <person name="Carro J."/>
            <person name="Camarero S."/>
            <person name="Ferreira P."/>
            <person name="Molpeceres G."/>
            <person name="Ruiz-duenas F.J."/>
            <person name="Serrano A."/>
            <person name="Henrissat B."/>
            <person name="Drula E."/>
            <person name="Hughes K.W."/>
            <person name="Mata J.L."/>
            <person name="Ishikawa N.K."/>
            <person name="Vargas-Isla R."/>
            <person name="Ushijima S."/>
            <person name="Smith C.A."/>
            <person name="Ahrendt S."/>
            <person name="Andreopoulos W."/>
            <person name="He G."/>
            <person name="LaButti K."/>
            <person name="Lipzen A."/>
            <person name="Ng V."/>
            <person name="Riley R."/>
            <person name="Sandor L."/>
            <person name="Barry K."/>
            <person name="Martinez A.T."/>
            <person name="Xiao Y."/>
            <person name="Gibbons J.G."/>
            <person name="Terashima K."/>
            <person name="Hibbett D.S."/>
            <person name="Grigoriev I.V."/>
        </authorList>
    </citation>
    <scope>NUCLEOTIDE SEQUENCE</scope>
    <source>
        <strain evidence="2">ET3784</strain>
    </source>
</reference>
<organism evidence="2 3">
    <name type="scientific">Lentinula guzmanii</name>
    <dbReference type="NCBI Taxonomy" id="2804957"/>
    <lineage>
        <taxon>Eukaryota</taxon>
        <taxon>Fungi</taxon>
        <taxon>Dikarya</taxon>
        <taxon>Basidiomycota</taxon>
        <taxon>Agaricomycotina</taxon>
        <taxon>Agaricomycetes</taxon>
        <taxon>Agaricomycetidae</taxon>
        <taxon>Agaricales</taxon>
        <taxon>Marasmiineae</taxon>
        <taxon>Omphalotaceae</taxon>
        <taxon>Lentinula</taxon>
    </lineage>
</organism>
<keyword evidence="1" id="KW-0812">Transmembrane</keyword>
<feature type="transmembrane region" description="Helical" evidence="1">
    <location>
        <begin position="20"/>
        <end position="41"/>
    </location>
</feature>
<accession>A0AA38MUJ5</accession>
<sequence>MLTFFGAHSTHSPFYASKFYFILICGFLFSVLFATSIPVALSESLDPPILDTRDDMPITRIASVEFTGKRKYRTTQEDRRDVQGYTLMFLHAVLPVLDQNALSIIVEHSSWVTGPKQSNPTRTNPEKFTMTLKPLSWGLANLVKKPTVYTAYFWLEEGVVNGYLTIPSGKGRFSSEARKKIIGDETTIAELRANKLRRIRRTLPS</sequence>
<gene>
    <name evidence="2" type="ORF">DFJ43DRAFT_1153504</name>
</gene>
<dbReference type="Proteomes" id="UP001176059">
    <property type="component" value="Unassembled WGS sequence"/>
</dbReference>
<name>A0AA38MUJ5_9AGAR</name>
<keyword evidence="1" id="KW-0472">Membrane</keyword>
<evidence type="ECO:0000313" key="3">
    <source>
        <dbReference type="Proteomes" id="UP001176059"/>
    </source>
</evidence>
<keyword evidence="1" id="KW-1133">Transmembrane helix</keyword>
<protein>
    <submittedName>
        <fullName evidence="2">Uncharacterized protein</fullName>
    </submittedName>
</protein>
<evidence type="ECO:0000313" key="2">
    <source>
        <dbReference type="EMBL" id="KAJ3733139.1"/>
    </source>
</evidence>
<proteinExistence type="predicted"/>
<dbReference type="AlphaFoldDB" id="A0AA38MUJ5"/>
<comment type="caution">
    <text evidence="2">The sequence shown here is derived from an EMBL/GenBank/DDBJ whole genome shotgun (WGS) entry which is preliminary data.</text>
</comment>
<keyword evidence="3" id="KW-1185">Reference proteome</keyword>
<reference evidence="2" key="2">
    <citation type="journal article" date="2023" name="Proc. Natl. Acad. Sci. U.S.A.">
        <title>A global phylogenomic analysis of the shiitake genus Lentinula.</title>
        <authorList>
            <person name="Sierra-Patev S."/>
            <person name="Min B."/>
            <person name="Naranjo-Ortiz M."/>
            <person name="Looney B."/>
            <person name="Konkel Z."/>
            <person name="Slot J.C."/>
            <person name="Sakamoto Y."/>
            <person name="Steenwyk J.L."/>
            <person name="Rokas A."/>
            <person name="Carro J."/>
            <person name="Camarero S."/>
            <person name="Ferreira P."/>
            <person name="Molpeceres G."/>
            <person name="Ruiz-Duenas F.J."/>
            <person name="Serrano A."/>
            <person name="Henrissat B."/>
            <person name="Drula E."/>
            <person name="Hughes K.W."/>
            <person name="Mata J.L."/>
            <person name="Ishikawa N.K."/>
            <person name="Vargas-Isla R."/>
            <person name="Ushijima S."/>
            <person name="Smith C.A."/>
            <person name="Donoghue J."/>
            <person name="Ahrendt S."/>
            <person name="Andreopoulos W."/>
            <person name="He G."/>
            <person name="LaButti K."/>
            <person name="Lipzen A."/>
            <person name="Ng V."/>
            <person name="Riley R."/>
            <person name="Sandor L."/>
            <person name="Barry K."/>
            <person name="Martinez A.T."/>
            <person name="Xiao Y."/>
            <person name="Gibbons J.G."/>
            <person name="Terashima K."/>
            <person name="Grigoriev I.V."/>
            <person name="Hibbett D."/>
        </authorList>
    </citation>
    <scope>NUCLEOTIDE SEQUENCE</scope>
    <source>
        <strain evidence="2">ET3784</strain>
    </source>
</reference>